<gene>
    <name evidence="1" type="ORF">EOD42_00665</name>
</gene>
<reference evidence="1 2" key="1">
    <citation type="submission" date="2019-01" db="EMBL/GenBank/DDBJ databases">
        <authorList>
            <person name="Chen W.-M."/>
        </authorList>
    </citation>
    <scope>NUCLEOTIDE SEQUENCE [LARGE SCALE GENOMIC DNA]</scope>
    <source>
        <strain evidence="1 2">CCP-6</strain>
    </source>
</reference>
<organism evidence="1 2">
    <name type="scientific">Rhodovarius crocodyli</name>
    <dbReference type="NCBI Taxonomy" id="1979269"/>
    <lineage>
        <taxon>Bacteria</taxon>
        <taxon>Pseudomonadati</taxon>
        <taxon>Pseudomonadota</taxon>
        <taxon>Alphaproteobacteria</taxon>
        <taxon>Acetobacterales</taxon>
        <taxon>Roseomonadaceae</taxon>
        <taxon>Rhodovarius</taxon>
    </lineage>
</organism>
<keyword evidence="2" id="KW-1185">Reference proteome</keyword>
<dbReference type="Proteomes" id="UP000282957">
    <property type="component" value="Unassembled WGS sequence"/>
</dbReference>
<dbReference type="EMBL" id="SACL01000001">
    <property type="protein sequence ID" value="RVT98660.1"/>
    <property type="molecule type" value="Genomic_DNA"/>
</dbReference>
<dbReference type="AlphaFoldDB" id="A0A437MLX0"/>
<dbReference type="RefSeq" id="WP_127785132.1">
    <property type="nucleotide sequence ID" value="NZ_SACL01000001.1"/>
</dbReference>
<evidence type="ECO:0000313" key="2">
    <source>
        <dbReference type="Proteomes" id="UP000282957"/>
    </source>
</evidence>
<accession>A0A437MLX0</accession>
<evidence type="ECO:0008006" key="3">
    <source>
        <dbReference type="Google" id="ProtNLM"/>
    </source>
</evidence>
<dbReference type="OrthoDB" id="9812470at2"/>
<proteinExistence type="predicted"/>
<sequence>MPERDGLHPYGLHRLELEDFVLAHFPNAVVMRLPALFGPGLRKNALFDLLNDNMLEAINPAAAFQWYPVPRLPQDIVTAENSGLSLVHLATEPVVTGEIVSSFFPDKAVGPAKAVPAYDLHTRHAALFGGQGSYIMDKAAVMQQIGQFVSAERAR</sequence>
<comment type="caution">
    <text evidence="1">The sequence shown here is derived from an EMBL/GenBank/DDBJ whole genome shotgun (WGS) entry which is preliminary data.</text>
</comment>
<protein>
    <recommendedName>
        <fullName evidence="3">NAD-dependent epimerase/dehydratase family protein</fullName>
    </recommendedName>
</protein>
<evidence type="ECO:0000313" key="1">
    <source>
        <dbReference type="EMBL" id="RVT98660.1"/>
    </source>
</evidence>
<name>A0A437MLX0_9PROT</name>